<proteinExistence type="predicted"/>
<organism evidence="1 2">
    <name type="scientific">Marinobacterium aestuariivivens</name>
    <dbReference type="NCBI Taxonomy" id="1698799"/>
    <lineage>
        <taxon>Bacteria</taxon>
        <taxon>Pseudomonadati</taxon>
        <taxon>Pseudomonadota</taxon>
        <taxon>Gammaproteobacteria</taxon>
        <taxon>Oceanospirillales</taxon>
        <taxon>Oceanospirillaceae</taxon>
        <taxon>Marinobacterium</taxon>
    </lineage>
</organism>
<dbReference type="EMBL" id="JBHSWE010000001">
    <property type="protein sequence ID" value="MFC6673273.1"/>
    <property type="molecule type" value="Genomic_DNA"/>
</dbReference>
<gene>
    <name evidence="1" type="ORF">ACFQDL_26680</name>
</gene>
<sequence>MKFSKTQKAFVIEWIEKQFASDQLFPCDCAAQVDGEPHICTAHMKAYKAWSRTPHKRSHIRDWIDDWMNPAEQQALEGALKKQALRCGEQIE</sequence>
<protein>
    <submittedName>
        <fullName evidence="1">Uncharacterized protein</fullName>
    </submittedName>
</protein>
<evidence type="ECO:0000313" key="2">
    <source>
        <dbReference type="Proteomes" id="UP001596422"/>
    </source>
</evidence>
<keyword evidence="2" id="KW-1185">Reference proteome</keyword>
<evidence type="ECO:0000313" key="1">
    <source>
        <dbReference type="EMBL" id="MFC6673273.1"/>
    </source>
</evidence>
<dbReference type="Proteomes" id="UP001596422">
    <property type="component" value="Unassembled WGS sequence"/>
</dbReference>
<comment type="caution">
    <text evidence="1">The sequence shown here is derived from an EMBL/GenBank/DDBJ whole genome shotgun (WGS) entry which is preliminary data.</text>
</comment>
<reference evidence="2" key="1">
    <citation type="journal article" date="2019" name="Int. J. Syst. Evol. Microbiol.">
        <title>The Global Catalogue of Microorganisms (GCM) 10K type strain sequencing project: providing services to taxonomists for standard genome sequencing and annotation.</title>
        <authorList>
            <consortium name="The Broad Institute Genomics Platform"/>
            <consortium name="The Broad Institute Genome Sequencing Center for Infectious Disease"/>
            <person name="Wu L."/>
            <person name="Ma J."/>
        </authorList>
    </citation>
    <scope>NUCLEOTIDE SEQUENCE [LARGE SCALE GENOMIC DNA]</scope>
    <source>
        <strain evidence="2">NBRC 111756</strain>
    </source>
</reference>
<accession>A0ABW2A743</accession>
<dbReference type="RefSeq" id="WP_379911645.1">
    <property type="nucleotide sequence ID" value="NZ_JBHSWE010000001.1"/>
</dbReference>
<name>A0ABW2A743_9GAMM</name>